<feature type="compositionally biased region" description="Acidic residues" evidence="3">
    <location>
        <begin position="283"/>
        <end position="295"/>
    </location>
</feature>
<dbReference type="PANTHER" id="PTHR10199">
    <property type="entry name" value="THROMBOSPONDIN"/>
    <property type="match status" value="1"/>
</dbReference>
<dbReference type="InterPro" id="IPR003367">
    <property type="entry name" value="Thrombospondin_3-like_rpt"/>
</dbReference>
<feature type="region of interest" description="Disordered" evidence="3">
    <location>
        <begin position="223"/>
        <end position="269"/>
    </location>
</feature>
<dbReference type="PANTHER" id="PTHR10199:SF100">
    <property type="entry name" value="THROMBOSPONDIN, ISOFORM A"/>
    <property type="match status" value="1"/>
</dbReference>
<dbReference type="Gene3D" id="3.40.390.10">
    <property type="entry name" value="Collagenase (Catalytic Domain)"/>
    <property type="match status" value="1"/>
</dbReference>
<dbReference type="InterPro" id="IPR024079">
    <property type="entry name" value="MetalloPept_cat_dom_sf"/>
</dbReference>
<feature type="region of interest" description="Disordered" evidence="3">
    <location>
        <begin position="302"/>
        <end position="358"/>
    </location>
</feature>
<dbReference type="Proteomes" id="UP000663555">
    <property type="component" value="Chromosome"/>
</dbReference>
<evidence type="ECO:0000256" key="3">
    <source>
        <dbReference type="SAM" id="MobiDB-lite"/>
    </source>
</evidence>
<evidence type="ECO:0000313" key="5">
    <source>
        <dbReference type="Proteomes" id="UP000663555"/>
    </source>
</evidence>
<feature type="compositionally biased region" description="Acidic residues" evidence="3">
    <location>
        <begin position="242"/>
        <end position="268"/>
    </location>
</feature>
<keyword evidence="2" id="KW-0106">Calcium</keyword>
<dbReference type="SUPFAM" id="SSF103647">
    <property type="entry name" value="TSP type-3 repeat"/>
    <property type="match status" value="3"/>
</dbReference>
<dbReference type="SUPFAM" id="SSF55486">
    <property type="entry name" value="Metalloproteases ('zincins'), catalytic domain"/>
    <property type="match status" value="1"/>
</dbReference>
<keyword evidence="1" id="KW-0732">Signal</keyword>
<proteinExistence type="predicted"/>
<protein>
    <submittedName>
        <fullName evidence="4">Thrombospondin type 3 repeat-containing protein</fullName>
    </submittedName>
</protein>
<reference evidence="4 5" key="1">
    <citation type="submission" date="2021-03" db="EMBL/GenBank/DDBJ databases">
        <title>Genome sequencing of Marinobacter sp. LPB0319.</title>
        <authorList>
            <person name="Kim J."/>
        </authorList>
    </citation>
    <scope>NUCLEOTIDE SEQUENCE [LARGE SCALE GENOMIC DNA]</scope>
    <source>
        <strain evidence="4 5">LPB0319</strain>
    </source>
</reference>
<evidence type="ECO:0000256" key="2">
    <source>
        <dbReference type="ARBA" id="ARBA00022837"/>
    </source>
</evidence>
<dbReference type="InterPro" id="IPR028974">
    <property type="entry name" value="TSP_type-3_rpt"/>
</dbReference>
<dbReference type="RefSeq" id="WP_206643131.1">
    <property type="nucleotide sequence ID" value="NZ_CP071247.1"/>
</dbReference>
<dbReference type="Gene3D" id="4.10.1080.10">
    <property type="entry name" value="TSP type-3 repeat"/>
    <property type="match status" value="2"/>
</dbReference>
<name>A0ABX7MNV9_9GAMM</name>
<evidence type="ECO:0000313" key="4">
    <source>
        <dbReference type="EMBL" id="QSP93909.1"/>
    </source>
</evidence>
<feature type="compositionally biased region" description="Acidic residues" evidence="3">
    <location>
        <begin position="316"/>
        <end position="335"/>
    </location>
</feature>
<organism evidence="4 5">
    <name type="scientific">Marinobacter salinisoli</name>
    <dbReference type="NCBI Taxonomy" id="2769486"/>
    <lineage>
        <taxon>Bacteria</taxon>
        <taxon>Pseudomonadati</taxon>
        <taxon>Pseudomonadota</taxon>
        <taxon>Gammaproteobacteria</taxon>
        <taxon>Pseudomonadales</taxon>
        <taxon>Marinobacteraceae</taxon>
        <taxon>Marinobacter</taxon>
    </lineage>
</organism>
<dbReference type="InterPro" id="IPR017897">
    <property type="entry name" value="Thrombospondin_3_rpt"/>
</dbReference>
<sequence>MRCPLKNTPEYLGLLFAFISTLSLQIHAASVNLNEAEIEAVFAQEGFGNNAIDVRYGEVEIVEDASLLDLIVAYGDVGVDELEPLIDLRLATNPDVIFMYFVDTLATPDSDGLVGIAGGNVLVVESEVSDGLLPGGELGYQIQAHEIGHLLGLRHCDDPNSQIYLTCDSEPDLLMQPQALDTALKLTLAEISIILQSPLVKSDGVTNYIDVIPVLVQGPNLDPDNDGLNDADDNCPVVANPDQEDFDGDNQGDACDPDDDNDGVDDSVDNCVYAVNSGQQDRDNDDIGDACDSDNDNDFVLDDVDNCPLVPNLQQDDADGDGAGDLCDADDDNDGVQDSLDNCPLTPNSGQENLDGDQFGDACDTDDDADGIDNEFDNCPLVSNASQTDFDGDGQGDACDSDIDGDGVETGNDACEFTERGTLVDPDSGCSIAQICPCEGPSGYSTAWRNKGTYVSCHAKATSSFVEKGVLTEFEKGQLQTLAAHSSCGDKR</sequence>
<dbReference type="PROSITE" id="PS51234">
    <property type="entry name" value="TSP3"/>
    <property type="match status" value="4"/>
</dbReference>
<feature type="compositionally biased region" description="Acidic residues" evidence="3">
    <location>
        <begin position="223"/>
        <end position="233"/>
    </location>
</feature>
<gene>
    <name evidence="4" type="ORF">LPB19_11965</name>
</gene>
<dbReference type="Pfam" id="PF02412">
    <property type="entry name" value="TSP_3"/>
    <property type="match status" value="6"/>
</dbReference>
<keyword evidence="5" id="KW-1185">Reference proteome</keyword>
<accession>A0ABX7MNV9</accession>
<dbReference type="EMBL" id="CP071247">
    <property type="protein sequence ID" value="QSP93909.1"/>
    <property type="molecule type" value="Genomic_DNA"/>
</dbReference>
<evidence type="ECO:0000256" key="1">
    <source>
        <dbReference type="ARBA" id="ARBA00022729"/>
    </source>
</evidence>
<feature type="region of interest" description="Disordered" evidence="3">
    <location>
        <begin position="276"/>
        <end position="295"/>
    </location>
</feature>